<keyword evidence="2" id="KW-1185">Reference proteome</keyword>
<gene>
    <name evidence="1" type="ORF">BVRB_038010</name>
</gene>
<accession>A0A0J7YNU6</accession>
<dbReference type="AlphaFoldDB" id="A0A0J7YNU6"/>
<sequence>HNSVDNEILPKIVDTLLGNVVGQISSGEHHSMILSSNHYPDVSQDVWFWKILEDEEFRLKKLLLRRSPSGLKSKEIIQVEMAREKIRQKHEEKLAASQADEANMIVDRLSIIKNRDAIALEVQDGIEDRIQ</sequence>
<dbReference type="Proteomes" id="UP000035740">
    <property type="component" value="Unassembled WGS sequence"/>
</dbReference>
<feature type="non-terminal residue" evidence="1">
    <location>
        <position position="1"/>
    </location>
</feature>
<evidence type="ECO:0000313" key="2">
    <source>
        <dbReference type="Proteomes" id="UP000035740"/>
    </source>
</evidence>
<reference evidence="1 2" key="1">
    <citation type="journal article" date="2014" name="Nature">
        <title>The genome of the recently domesticated crop plant sugar beet (Beta vulgaris).</title>
        <authorList>
            <person name="Dohm J.C."/>
            <person name="Minoche A.E."/>
            <person name="Holtgrawe D."/>
            <person name="Capella-Gutierrez S."/>
            <person name="Zakrzewski F."/>
            <person name="Tafer H."/>
            <person name="Rupp O."/>
            <person name="Sorensen T.R."/>
            <person name="Stracke R."/>
            <person name="Reinhardt R."/>
            <person name="Goesmann A."/>
            <person name="Kraft T."/>
            <person name="Schulz B."/>
            <person name="Stadler P.F."/>
            <person name="Schmidt T."/>
            <person name="Gabaldon T."/>
            <person name="Lehrach H."/>
            <person name="Weisshaar B."/>
            <person name="Himmelbauer H."/>
        </authorList>
    </citation>
    <scope>NUCLEOTIDE SEQUENCE [LARGE SCALE GENOMIC DNA]</scope>
    <source>
        <tissue evidence="1">Taproot</tissue>
    </source>
</reference>
<feature type="non-terminal residue" evidence="1">
    <location>
        <position position="131"/>
    </location>
</feature>
<evidence type="ECO:0000313" key="1">
    <source>
        <dbReference type="EMBL" id="KMS65237.1"/>
    </source>
</evidence>
<organism evidence="1 2">
    <name type="scientific">Beta vulgaris subsp. vulgaris</name>
    <name type="common">Beet</name>
    <dbReference type="NCBI Taxonomy" id="3555"/>
    <lineage>
        <taxon>Eukaryota</taxon>
        <taxon>Viridiplantae</taxon>
        <taxon>Streptophyta</taxon>
        <taxon>Embryophyta</taxon>
        <taxon>Tracheophyta</taxon>
        <taxon>Spermatophyta</taxon>
        <taxon>Magnoliopsida</taxon>
        <taxon>eudicotyledons</taxon>
        <taxon>Gunneridae</taxon>
        <taxon>Pentapetalae</taxon>
        <taxon>Caryophyllales</taxon>
        <taxon>Chenopodiaceae</taxon>
        <taxon>Betoideae</taxon>
        <taxon>Beta</taxon>
    </lineage>
</organism>
<dbReference type="EMBL" id="KQ112234">
    <property type="protein sequence ID" value="KMS65237.1"/>
    <property type="molecule type" value="Genomic_DNA"/>
</dbReference>
<name>A0A0J7YNU6_BETVV</name>
<dbReference type="Gramene" id="KMS65237">
    <property type="protein sequence ID" value="KMS65237"/>
    <property type="gene ID" value="BVRB_038010"/>
</dbReference>
<proteinExistence type="predicted"/>
<protein>
    <submittedName>
        <fullName evidence="1">Uncharacterized protein</fullName>
    </submittedName>
</protein>